<dbReference type="PANTHER" id="PTHR43877">
    <property type="entry name" value="AMINOALKYLPHOSPHONATE N-ACETYLTRANSFERASE-RELATED-RELATED"/>
    <property type="match status" value="1"/>
</dbReference>
<reference evidence="4 5" key="1">
    <citation type="journal article" date="2008" name="Proc. Natl. Acad. Sci. U.S.A.">
        <title>Nitrogen fixation island and rhizosphere competence traits in the genome of root-associated Pseudomonas stutzeri A1501.</title>
        <authorList>
            <person name="Yan Y."/>
            <person name="Yang J."/>
            <person name="Dou Y."/>
            <person name="Chen M."/>
            <person name="Ping S."/>
            <person name="Peng J."/>
            <person name="Lu W."/>
            <person name="Zhang W."/>
            <person name="Yao Z."/>
            <person name="Li H."/>
            <person name="Liu W."/>
            <person name="He S."/>
            <person name="Geng L."/>
            <person name="Zhang X."/>
            <person name="Yang F."/>
            <person name="Yu H."/>
            <person name="Zhan Y."/>
            <person name="Li D."/>
            <person name="Lin Z."/>
            <person name="Wang Y."/>
            <person name="Elmerich C."/>
            <person name="Lin M."/>
            <person name="Jin Q."/>
        </authorList>
    </citation>
    <scope>NUCLEOTIDE SEQUENCE [LARGE SCALE GENOMIC DNA]</scope>
    <source>
        <strain evidence="4 5">A1501</strain>
    </source>
</reference>
<dbReference type="InterPro" id="IPR050832">
    <property type="entry name" value="Bact_Acetyltransf"/>
</dbReference>
<dbReference type="GO" id="GO:0016747">
    <property type="term" value="F:acyltransferase activity, transferring groups other than amino-acyl groups"/>
    <property type="evidence" value="ECO:0007669"/>
    <property type="project" value="InterPro"/>
</dbReference>
<keyword evidence="2" id="KW-0012">Acyltransferase</keyword>
<name>A4VQV7_STUS1</name>
<accession>A4VQV7</accession>
<evidence type="ECO:0000256" key="2">
    <source>
        <dbReference type="ARBA" id="ARBA00023315"/>
    </source>
</evidence>
<evidence type="ECO:0000259" key="3">
    <source>
        <dbReference type="PROSITE" id="PS51186"/>
    </source>
</evidence>
<keyword evidence="1" id="KW-0808">Transferase</keyword>
<dbReference type="KEGG" id="psa:PST_3735"/>
<organism evidence="4 5">
    <name type="scientific">Stutzerimonas stutzeri (strain A1501)</name>
    <name type="common">Pseudomonas stutzeri</name>
    <dbReference type="NCBI Taxonomy" id="379731"/>
    <lineage>
        <taxon>Bacteria</taxon>
        <taxon>Pseudomonadati</taxon>
        <taxon>Pseudomonadota</taxon>
        <taxon>Gammaproteobacteria</taxon>
        <taxon>Pseudomonadales</taxon>
        <taxon>Pseudomonadaceae</taxon>
        <taxon>Stutzerimonas</taxon>
    </lineage>
</organism>
<dbReference type="Proteomes" id="UP000000233">
    <property type="component" value="Chromosome"/>
</dbReference>
<protein>
    <submittedName>
        <fullName evidence="4">Histone acetyltransferase HPA2</fullName>
    </submittedName>
</protein>
<dbReference type="InterPro" id="IPR000182">
    <property type="entry name" value="GNAT_dom"/>
</dbReference>
<evidence type="ECO:0000313" key="5">
    <source>
        <dbReference type="Proteomes" id="UP000000233"/>
    </source>
</evidence>
<dbReference type="EMBL" id="CP000304">
    <property type="protein sequence ID" value="ABP81358.1"/>
    <property type="molecule type" value="Genomic_DNA"/>
</dbReference>
<keyword evidence="5" id="KW-1185">Reference proteome</keyword>
<dbReference type="AlphaFoldDB" id="A4VQV7"/>
<sequence>MAYDRRLFAEPRGVSRRPSVVVMYQLRAMQERDIPAVLAIQEESYAAEVLEGEAVIRSRLAAFPQLAWVAEDDDGVCAYLFAYHSRLGKVTPLDGEFCTDGEADCLYLHDLAVAGRAAGRGIGPALVRHNLQQAGTAQLRYSALVSVQDSTGFWSRLGYEAHDELDPPQAGNLASYQIPAVYMVRDLHQ</sequence>
<dbReference type="Pfam" id="PF00583">
    <property type="entry name" value="Acetyltransf_1"/>
    <property type="match status" value="1"/>
</dbReference>
<proteinExistence type="predicted"/>
<dbReference type="CDD" id="cd04301">
    <property type="entry name" value="NAT_SF"/>
    <property type="match status" value="1"/>
</dbReference>
<gene>
    <name evidence="4" type="ordered locus">PST_3735</name>
</gene>
<evidence type="ECO:0000313" key="4">
    <source>
        <dbReference type="EMBL" id="ABP81358.1"/>
    </source>
</evidence>
<dbReference type="eggNOG" id="COG0456">
    <property type="taxonomic scope" value="Bacteria"/>
</dbReference>
<evidence type="ECO:0000256" key="1">
    <source>
        <dbReference type="ARBA" id="ARBA00022679"/>
    </source>
</evidence>
<feature type="domain" description="N-acetyltransferase" evidence="3">
    <location>
        <begin position="24"/>
        <end position="188"/>
    </location>
</feature>
<dbReference type="PROSITE" id="PS51186">
    <property type="entry name" value="GNAT"/>
    <property type="match status" value="1"/>
</dbReference>
<dbReference type="SUPFAM" id="SSF55729">
    <property type="entry name" value="Acyl-CoA N-acyltransferases (Nat)"/>
    <property type="match status" value="1"/>
</dbReference>
<dbReference type="InterPro" id="IPR016181">
    <property type="entry name" value="Acyl_CoA_acyltransferase"/>
</dbReference>
<dbReference type="PANTHER" id="PTHR43877:SF1">
    <property type="entry name" value="ACETYLTRANSFERASE"/>
    <property type="match status" value="1"/>
</dbReference>
<dbReference type="Gene3D" id="3.40.630.30">
    <property type="match status" value="1"/>
</dbReference>
<dbReference type="HOGENOM" id="CLU_099842_0_0_6"/>